<dbReference type="EMBL" id="NBIV01000043">
    <property type="protein sequence ID" value="PXF46177.1"/>
    <property type="molecule type" value="Genomic_DNA"/>
</dbReference>
<gene>
    <name evidence="2" type="ORF">BWQ96_04054</name>
</gene>
<organism evidence="2 3">
    <name type="scientific">Gracilariopsis chorda</name>
    <dbReference type="NCBI Taxonomy" id="448386"/>
    <lineage>
        <taxon>Eukaryota</taxon>
        <taxon>Rhodophyta</taxon>
        <taxon>Florideophyceae</taxon>
        <taxon>Rhodymeniophycidae</taxon>
        <taxon>Gracilariales</taxon>
        <taxon>Gracilariaceae</taxon>
        <taxon>Gracilariopsis</taxon>
    </lineage>
</organism>
<feature type="region of interest" description="Disordered" evidence="1">
    <location>
        <begin position="18"/>
        <end position="43"/>
    </location>
</feature>
<protein>
    <submittedName>
        <fullName evidence="2">Uncharacterized protein</fullName>
    </submittedName>
</protein>
<name>A0A2V3IWV7_9FLOR</name>
<accession>A0A2V3IWV7</accession>
<sequence>MESPESLFREASAYRTVRSADWQGPEARGGPKLSVGGPATSNSVAADQFTSSAALSSRAPVNEPPNAFEMQLWERVERMLGPQRGKKVVQLMKQHTTHYVRSLSLAEIERMA</sequence>
<proteinExistence type="predicted"/>
<reference evidence="2 3" key="1">
    <citation type="journal article" date="2018" name="Mol. Biol. Evol.">
        <title>Analysis of the draft genome of the red seaweed Gracilariopsis chorda provides insights into genome size evolution in Rhodophyta.</title>
        <authorList>
            <person name="Lee J."/>
            <person name="Yang E.C."/>
            <person name="Graf L."/>
            <person name="Yang J.H."/>
            <person name="Qiu H."/>
            <person name="Zel Zion U."/>
            <person name="Chan C.X."/>
            <person name="Stephens T.G."/>
            <person name="Weber A.P.M."/>
            <person name="Boo G.H."/>
            <person name="Boo S.M."/>
            <person name="Kim K.M."/>
            <person name="Shin Y."/>
            <person name="Jung M."/>
            <person name="Lee S.J."/>
            <person name="Yim H.S."/>
            <person name="Lee J.H."/>
            <person name="Bhattacharya D."/>
            <person name="Yoon H.S."/>
        </authorList>
    </citation>
    <scope>NUCLEOTIDE SEQUENCE [LARGE SCALE GENOMIC DNA]</scope>
    <source>
        <strain evidence="2 3">SKKU-2015</strain>
        <tissue evidence="2">Whole body</tissue>
    </source>
</reference>
<keyword evidence="3" id="KW-1185">Reference proteome</keyword>
<dbReference type="AlphaFoldDB" id="A0A2V3IWV7"/>
<comment type="caution">
    <text evidence="2">The sequence shown here is derived from an EMBL/GenBank/DDBJ whole genome shotgun (WGS) entry which is preliminary data.</text>
</comment>
<evidence type="ECO:0000256" key="1">
    <source>
        <dbReference type="SAM" id="MobiDB-lite"/>
    </source>
</evidence>
<evidence type="ECO:0000313" key="2">
    <source>
        <dbReference type="EMBL" id="PXF46177.1"/>
    </source>
</evidence>
<dbReference type="Proteomes" id="UP000247409">
    <property type="component" value="Unassembled WGS sequence"/>
</dbReference>
<evidence type="ECO:0000313" key="3">
    <source>
        <dbReference type="Proteomes" id="UP000247409"/>
    </source>
</evidence>
<dbReference type="OrthoDB" id="10525399at2759"/>